<dbReference type="Proteomes" id="UP000309389">
    <property type="component" value="Unassembled WGS sequence"/>
</dbReference>
<dbReference type="PANTHER" id="PTHR33993:SF5">
    <property type="entry name" value="GLYOXALASE"/>
    <property type="match status" value="1"/>
</dbReference>
<dbReference type="PANTHER" id="PTHR33993">
    <property type="entry name" value="GLYOXALASE-RELATED"/>
    <property type="match status" value="1"/>
</dbReference>
<dbReference type="PROSITE" id="PS51819">
    <property type="entry name" value="VOC"/>
    <property type="match status" value="1"/>
</dbReference>
<dbReference type="CDD" id="cd06587">
    <property type="entry name" value="VOC"/>
    <property type="match status" value="1"/>
</dbReference>
<proteinExistence type="predicted"/>
<feature type="domain" description="VOC" evidence="1">
    <location>
        <begin position="8"/>
        <end position="124"/>
    </location>
</feature>
<dbReference type="InterPro" id="IPR037523">
    <property type="entry name" value="VOC_core"/>
</dbReference>
<keyword evidence="3" id="KW-1185">Reference proteome</keyword>
<dbReference type="Pfam" id="PF18029">
    <property type="entry name" value="Glyoxalase_6"/>
    <property type="match status" value="1"/>
</dbReference>
<dbReference type="OrthoDB" id="9799428at2"/>
<accession>A0A4T3EYQ4</accession>
<dbReference type="RefSeq" id="WP_136694266.1">
    <property type="nucleotide sequence ID" value="NZ_SSHH01000003.1"/>
</dbReference>
<dbReference type="AlphaFoldDB" id="A0A4T3EYQ4"/>
<protein>
    <submittedName>
        <fullName evidence="2">VOC family protein</fullName>
    </submittedName>
</protein>
<dbReference type="InterPro" id="IPR052164">
    <property type="entry name" value="Anthracycline_SecMetBiosynth"/>
</dbReference>
<reference evidence="2 3" key="1">
    <citation type="submission" date="2019-04" db="EMBL/GenBank/DDBJ databases">
        <title>Altererythrobacter aquimixticola sp. nov., isolated from sediment of junction between the ocean and a freshwater spring.</title>
        <authorList>
            <person name="Yoon J.-H."/>
        </authorList>
    </citation>
    <scope>NUCLEOTIDE SEQUENCE [LARGE SCALE GENOMIC DNA]</scope>
    <source>
        <strain evidence="2 3">SSKS-13</strain>
    </source>
</reference>
<dbReference type="EMBL" id="SSHH01000003">
    <property type="protein sequence ID" value="TIX49789.1"/>
    <property type="molecule type" value="Genomic_DNA"/>
</dbReference>
<dbReference type="Gene3D" id="3.10.180.10">
    <property type="entry name" value="2,3-Dihydroxybiphenyl 1,2-Dioxygenase, domain 1"/>
    <property type="match status" value="1"/>
</dbReference>
<dbReference type="SUPFAM" id="SSF54593">
    <property type="entry name" value="Glyoxalase/Bleomycin resistance protein/Dihydroxybiphenyl dioxygenase"/>
    <property type="match status" value="1"/>
</dbReference>
<dbReference type="InterPro" id="IPR041581">
    <property type="entry name" value="Glyoxalase_6"/>
</dbReference>
<dbReference type="InterPro" id="IPR029068">
    <property type="entry name" value="Glyas_Bleomycin-R_OHBP_Dase"/>
</dbReference>
<evidence type="ECO:0000313" key="2">
    <source>
        <dbReference type="EMBL" id="TIX49789.1"/>
    </source>
</evidence>
<gene>
    <name evidence="2" type="ORF">E5222_13350</name>
</gene>
<sequence length="126" mass="13755">MSSGKVLGIGGVFLRSTDPARLAAWYRDQLGFNATQSGSPTPDGEWTWEQEGGHTVFAAFAADSDYWQAERQVMLNFRVAGLDDLLDSLAEAGVEASRHEEIEGVGRFARIHDCDGNPIELWEPAG</sequence>
<evidence type="ECO:0000313" key="3">
    <source>
        <dbReference type="Proteomes" id="UP000309389"/>
    </source>
</evidence>
<name>A0A4T3EYQ4_9SPHN</name>
<evidence type="ECO:0000259" key="1">
    <source>
        <dbReference type="PROSITE" id="PS51819"/>
    </source>
</evidence>
<comment type="caution">
    <text evidence="2">The sequence shown here is derived from an EMBL/GenBank/DDBJ whole genome shotgun (WGS) entry which is preliminary data.</text>
</comment>
<organism evidence="2 3">
    <name type="scientific">Alteraurantiacibacter aquimixticola</name>
    <dbReference type="NCBI Taxonomy" id="2489173"/>
    <lineage>
        <taxon>Bacteria</taxon>
        <taxon>Pseudomonadati</taxon>
        <taxon>Pseudomonadota</taxon>
        <taxon>Alphaproteobacteria</taxon>
        <taxon>Sphingomonadales</taxon>
        <taxon>Erythrobacteraceae</taxon>
        <taxon>Alteraurantiacibacter</taxon>
    </lineage>
</organism>